<dbReference type="EMBL" id="CP086322">
    <property type="protein sequence ID" value="UQA94905.1"/>
    <property type="molecule type" value="Genomic_DNA"/>
</dbReference>
<gene>
    <name evidence="1" type="ORF">K9S39_26345</name>
</gene>
<organism evidence="1 2">
    <name type="scientific">Streptomyces halobius</name>
    <dbReference type="NCBI Taxonomy" id="2879846"/>
    <lineage>
        <taxon>Bacteria</taxon>
        <taxon>Bacillati</taxon>
        <taxon>Actinomycetota</taxon>
        <taxon>Actinomycetes</taxon>
        <taxon>Kitasatosporales</taxon>
        <taxon>Streptomycetaceae</taxon>
        <taxon>Streptomyces</taxon>
    </lineage>
</organism>
<dbReference type="RefSeq" id="WP_248865759.1">
    <property type="nucleotide sequence ID" value="NZ_CP086322.1"/>
</dbReference>
<keyword evidence="2" id="KW-1185">Reference proteome</keyword>
<name>A0ABY4MB31_9ACTN</name>
<protein>
    <submittedName>
        <fullName evidence="1">Uncharacterized protein</fullName>
    </submittedName>
</protein>
<reference evidence="1" key="1">
    <citation type="submission" date="2021-10" db="EMBL/GenBank/DDBJ databases">
        <title>Streptomyces nigrumlapis sp.nov.,an antimicrobial producing actinobacterium isolated from Black Gobi rocks.</title>
        <authorList>
            <person name="Wen Y."/>
            <person name="Zhang W."/>
            <person name="Liu X.G."/>
        </authorList>
    </citation>
    <scope>NUCLEOTIDE SEQUENCE</scope>
    <source>
        <strain evidence="1">ST13-2-2</strain>
    </source>
</reference>
<accession>A0ABY4MB31</accession>
<evidence type="ECO:0000313" key="1">
    <source>
        <dbReference type="EMBL" id="UQA94905.1"/>
    </source>
</evidence>
<sequence length="117" mass="12782">MDFTFVESKKDHGRDCFVYTGHSDLDLLSIESLRGRADRDWFGLPMAGPDQDTFTPHTTHMLVMVEGRPVAGAELVACSPLGLPLTEWPALQGVLRHSGRLPATPSTATWSSTTRAS</sequence>
<proteinExistence type="predicted"/>
<evidence type="ECO:0000313" key="2">
    <source>
        <dbReference type="Proteomes" id="UP000830115"/>
    </source>
</evidence>
<dbReference type="Proteomes" id="UP000830115">
    <property type="component" value="Chromosome"/>
</dbReference>